<proteinExistence type="predicted"/>
<evidence type="ECO:0000313" key="2">
    <source>
        <dbReference type="EMBL" id="NDV01123.1"/>
    </source>
</evidence>
<comment type="caution">
    <text evidence="2">The sequence shown here is derived from an EMBL/GenBank/DDBJ whole genome shotgun (WGS) entry which is preliminary data.</text>
</comment>
<evidence type="ECO:0008006" key="4">
    <source>
        <dbReference type="Google" id="ProtNLM"/>
    </source>
</evidence>
<gene>
    <name evidence="2" type="ORF">GZA08_09115</name>
</gene>
<sequence>MTRMTGLGALAALAALAACSSDSGGGDPPPPSYTAYEAQAVALMDDWRETPATDPGSLPYAGGGTYEGVLYGDISSGDSYLTTLAGDLTLDVDFSTNTNAVTGEVTDIVDSAGYGLGGELAISGTFIDRTAETGQNESFGGTLTGTLTSEDLGDTSVAGTINGDFLGDDLGAVSGDVAATLSQSSGFYTLDGNFIAQGTE</sequence>
<organism evidence="2 3">
    <name type="scientific">Pseudoroseicyclus tamaricis</name>
    <dbReference type="NCBI Taxonomy" id="2705421"/>
    <lineage>
        <taxon>Bacteria</taxon>
        <taxon>Pseudomonadati</taxon>
        <taxon>Pseudomonadota</taxon>
        <taxon>Alphaproteobacteria</taxon>
        <taxon>Rhodobacterales</taxon>
        <taxon>Paracoccaceae</taxon>
        <taxon>Pseudoroseicyclus</taxon>
    </lineage>
</organism>
<dbReference type="PROSITE" id="PS51257">
    <property type="entry name" value="PROKAR_LIPOPROTEIN"/>
    <property type="match status" value="1"/>
</dbReference>
<keyword evidence="3" id="KW-1185">Reference proteome</keyword>
<dbReference type="Proteomes" id="UP000474757">
    <property type="component" value="Unassembled WGS sequence"/>
</dbReference>
<evidence type="ECO:0000256" key="1">
    <source>
        <dbReference type="SAM" id="SignalP"/>
    </source>
</evidence>
<dbReference type="RefSeq" id="WP_163892465.1">
    <property type="nucleotide sequence ID" value="NZ_JAAFYS010000002.1"/>
</dbReference>
<dbReference type="AlphaFoldDB" id="A0A6B2JID2"/>
<feature type="chain" id="PRO_5025584593" description="Transferrin-binding protein B C-lobe/N-lobe beta barrel domain-containing protein" evidence="1">
    <location>
        <begin position="18"/>
        <end position="200"/>
    </location>
</feature>
<feature type="signal peptide" evidence="1">
    <location>
        <begin position="1"/>
        <end position="17"/>
    </location>
</feature>
<evidence type="ECO:0000313" key="3">
    <source>
        <dbReference type="Proteomes" id="UP000474757"/>
    </source>
</evidence>
<keyword evidence="1" id="KW-0732">Signal</keyword>
<dbReference type="Gene3D" id="2.40.160.90">
    <property type="match status" value="1"/>
</dbReference>
<accession>A0A6B2JID2</accession>
<dbReference type="EMBL" id="JAAGAB010000002">
    <property type="protein sequence ID" value="NDV01123.1"/>
    <property type="molecule type" value="Genomic_DNA"/>
</dbReference>
<protein>
    <recommendedName>
        <fullName evidence="4">Transferrin-binding protein B C-lobe/N-lobe beta barrel domain-containing protein</fullName>
    </recommendedName>
</protein>
<name>A0A6B2JID2_9RHOB</name>
<reference evidence="2 3" key="1">
    <citation type="submission" date="2020-02" db="EMBL/GenBank/DDBJ databases">
        <title>Pseudoroseicyclus tamarix, sp. nov., isolated from offshore sediment of a Tamarix chinensis forest.</title>
        <authorList>
            <person name="Gai Y."/>
        </authorList>
    </citation>
    <scope>NUCLEOTIDE SEQUENCE [LARGE SCALE GENOMIC DNA]</scope>
    <source>
        <strain evidence="2 3">CLL3-39</strain>
    </source>
</reference>